<proteinExistence type="predicted"/>
<dbReference type="Proteomes" id="UP000290583">
    <property type="component" value="Genome"/>
</dbReference>
<dbReference type="InterPro" id="IPR028919">
    <property type="entry name" value="Viral_movement"/>
</dbReference>
<keyword evidence="3" id="KW-1185">Reference proteome</keyword>
<organism evidence="2 3">
    <name type="scientific">Grapevine virus J</name>
    <dbReference type="NCBI Taxonomy" id="2093496"/>
    <lineage>
        <taxon>Viruses</taxon>
        <taxon>Riboviria</taxon>
        <taxon>Orthornavirae</taxon>
        <taxon>Kitrinoviricota</taxon>
        <taxon>Alsuviricetes</taxon>
        <taxon>Tymovirales</taxon>
        <taxon>Betaflexiviridae</taxon>
        <taxon>Trivirinae</taxon>
        <taxon>Vitivirus</taxon>
        <taxon>Vitivirus jeivitis</taxon>
    </lineage>
</organism>
<dbReference type="OrthoDB" id="17096at10239"/>
<dbReference type="EMBL" id="MG637048">
    <property type="protein sequence ID" value="AVI69648.1"/>
    <property type="molecule type" value="Genomic_RNA"/>
</dbReference>
<sequence length="273" mass="31125">MAREVKVFKISRNTESVKGLLDQSHRKDVYDLDTLERWFPKRTRKCVVHKEIVVVDGEVDCNMELMEDEDYKDIDPNEYPMFHVGCVLVAVMPHGRKLNGELTIEVHDKRLKEGKSRISGFNCDLSRQISAFAEFPGYFISSHDLLRGYSLQLLIHARGLDFKDNMHPFSVQLMSIGRFCGEDMESRFAISQMGKSAYQCLLGTSLADPRGENLAVPKGLHVEEVDSTLVKSDVYETIKKLGLKTHGRLIEEPKDQGGDQDARFSGRQTRRET</sequence>
<dbReference type="GeneID" id="41701883"/>
<dbReference type="Pfam" id="PF01107">
    <property type="entry name" value="MP"/>
    <property type="match status" value="1"/>
</dbReference>
<dbReference type="KEGG" id="vg:41701883"/>
<dbReference type="RefSeq" id="YP_009551969.1">
    <property type="nucleotide sequence ID" value="NC_040564.1"/>
</dbReference>
<accession>A0A2P1BXX2</accession>
<name>A0A2P1BXX2_9VIRU</name>
<feature type="region of interest" description="Disordered" evidence="1">
    <location>
        <begin position="249"/>
        <end position="273"/>
    </location>
</feature>
<protein>
    <submittedName>
        <fullName evidence="2">Movement protein</fullName>
    </submittedName>
</protein>
<evidence type="ECO:0000313" key="3">
    <source>
        <dbReference type="Proteomes" id="UP000290583"/>
    </source>
</evidence>
<evidence type="ECO:0000256" key="1">
    <source>
        <dbReference type="SAM" id="MobiDB-lite"/>
    </source>
</evidence>
<evidence type="ECO:0000313" key="2">
    <source>
        <dbReference type="EMBL" id="AVI69648.1"/>
    </source>
</evidence>
<reference evidence="2 3" key="1">
    <citation type="submission" date="2017-12" db="EMBL/GenBank/DDBJ databases">
        <title>Genomic characterization of Grapevine virus J, a novel virus identified in grapevine.</title>
        <authorList>
            <person name="Diaz-Lara A."/>
            <person name="Al Rwahnih M."/>
        </authorList>
    </citation>
    <scope>NUCLEOTIDE SEQUENCE [LARGE SCALE GENOMIC DNA]</scope>
    <source>
        <strain evidence="2">KS</strain>
    </source>
</reference>